<sequence>MVMFADDTSLVLSAKSERIEYRVFETLDKLDQWFTENELLMNTGKNHIVEFNLASSEKAKETKIFNLDFSTEQKEEEIKNLNLDFSNEQEHLPFQHIYVGGMVPNQTREKREIGKLEEEQLTKFLQ</sequence>
<keyword evidence="2" id="KW-1185">Reference proteome</keyword>
<reference evidence="1 2" key="1">
    <citation type="journal article" date="2021" name="BMC Biol.">
        <title>Horizontally acquired antibacterial genes associated with adaptive radiation of ladybird beetles.</title>
        <authorList>
            <person name="Li H.S."/>
            <person name="Tang X.F."/>
            <person name="Huang Y.H."/>
            <person name="Xu Z.Y."/>
            <person name="Chen M.L."/>
            <person name="Du X.Y."/>
            <person name="Qiu B.Y."/>
            <person name="Chen P.T."/>
            <person name="Zhang W."/>
            <person name="Slipinski A."/>
            <person name="Escalona H.E."/>
            <person name="Waterhouse R.M."/>
            <person name="Zwick A."/>
            <person name="Pang H."/>
        </authorList>
    </citation>
    <scope>NUCLEOTIDE SEQUENCE [LARGE SCALE GENOMIC DNA]</scope>
    <source>
        <strain evidence="1">SYSU2018</strain>
    </source>
</reference>
<evidence type="ECO:0000313" key="2">
    <source>
        <dbReference type="Proteomes" id="UP001516400"/>
    </source>
</evidence>
<organism evidence="1 2">
    <name type="scientific">Cryptolaemus montrouzieri</name>
    <dbReference type="NCBI Taxonomy" id="559131"/>
    <lineage>
        <taxon>Eukaryota</taxon>
        <taxon>Metazoa</taxon>
        <taxon>Ecdysozoa</taxon>
        <taxon>Arthropoda</taxon>
        <taxon>Hexapoda</taxon>
        <taxon>Insecta</taxon>
        <taxon>Pterygota</taxon>
        <taxon>Neoptera</taxon>
        <taxon>Endopterygota</taxon>
        <taxon>Coleoptera</taxon>
        <taxon>Polyphaga</taxon>
        <taxon>Cucujiformia</taxon>
        <taxon>Coccinelloidea</taxon>
        <taxon>Coccinellidae</taxon>
        <taxon>Scymninae</taxon>
        <taxon>Scymnini</taxon>
        <taxon>Cryptolaemus</taxon>
    </lineage>
</organism>
<evidence type="ECO:0008006" key="3">
    <source>
        <dbReference type="Google" id="ProtNLM"/>
    </source>
</evidence>
<dbReference type="EMBL" id="JABFTP020000144">
    <property type="protein sequence ID" value="KAL3282075.1"/>
    <property type="molecule type" value="Genomic_DNA"/>
</dbReference>
<accession>A0ABD2NTU5</accession>
<comment type="caution">
    <text evidence="1">The sequence shown here is derived from an EMBL/GenBank/DDBJ whole genome shotgun (WGS) entry which is preliminary data.</text>
</comment>
<proteinExistence type="predicted"/>
<name>A0ABD2NTU5_9CUCU</name>
<evidence type="ECO:0000313" key="1">
    <source>
        <dbReference type="EMBL" id="KAL3282075.1"/>
    </source>
</evidence>
<gene>
    <name evidence="1" type="ORF">HHI36_005274</name>
</gene>
<dbReference type="Proteomes" id="UP001516400">
    <property type="component" value="Unassembled WGS sequence"/>
</dbReference>
<protein>
    <recommendedName>
        <fullName evidence="3">Reverse transcriptase domain-containing protein</fullName>
    </recommendedName>
</protein>
<dbReference type="AlphaFoldDB" id="A0ABD2NTU5"/>